<feature type="domain" description="Histidine kinase" evidence="16">
    <location>
        <begin position="609"/>
        <end position="697"/>
    </location>
</feature>
<dbReference type="GO" id="GO:0051539">
    <property type="term" value="F:4 iron, 4 sulfur cluster binding"/>
    <property type="evidence" value="ECO:0007669"/>
    <property type="project" value="UniProtKB-KW"/>
</dbReference>
<dbReference type="InterPro" id="IPR035965">
    <property type="entry name" value="PAS-like_dom_sf"/>
</dbReference>
<keyword evidence="11" id="KW-0408">Iron</keyword>
<evidence type="ECO:0000256" key="13">
    <source>
        <dbReference type="ARBA" id="ARBA00023014"/>
    </source>
</evidence>
<dbReference type="SUPFAM" id="SSF55785">
    <property type="entry name" value="PYP-like sensor domain (PAS domain)"/>
    <property type="match status" value="3"/>
</dbReference>
<keyword evidence="13" id="KW-0411">Iron-sulfur</keyword>
<reference evidence="17 18" key="1">
    <citation type="submission" date="2018-04" db="EMBL/GenBank/DDBJ databases">
        <title>Pedobacter chongqingensis sp. nov., isolated from a rottenly hemp rope.</title>
        <authorList>
            <person name="Cai Y."/>
        </authorList>
    </citation>
    <scope>NUCLEOTIDE SEQUENCE [LARGE SCALE GENOMIC DNA]</scope>
    <source>
        <strain evidence="17 18">FJ4-8</strain>
    </source>
</reference>
<dbReference type="InterPro" id="IPR036890">
    <property type="entry name" value="HATPase_C_sf"/>
</dbReference>
<dbReference type="InterPro" id="IPR050482">
    <property type="entry name" value="Sensor_HK_TwoCompSys"/>
</dbReference>
<comment type="caution">
    <text evidence="17">The sequence shown here is derived from an EMBL/GenBank/DDBJ whole genome shotgun (WGS) entry which is preliminary data.</text>
</comment>
<comment type="cofactor">
    <cofactor evidence="2">
        <name>[4Fe-4S] cluster</name>
        <dbReference type="ChEBI" id="CHEBI:49883"/>
    </cofactor>
</comment>
<keyword evidence="10" id="KW-0418">Kinase</keyword>
<dbReference type="InterPro" id="IPR011712">
    <property type="entry name" value="Sig_transdc_His_kin_sub3_dim/P"/>
</dbReference>
<dbReference type="InterPro" id="IPR013656">
    <property type="entry name" value="PAS_4"/>
</dbReference>
<dbReference type="SUPFAM" id="SSF55874">
    <property type="entry name" value="ATPase domain of HSP90 chaperone/DNA topoisomerase II/histidine kinase"/>
    <property type="match status" value="1"/>
</dbReference>
<evidence type="ECO:0000256" key="14">
    <source>
        <dbReference type="ARBA" id="ARBA00024827"/>
    </source>
</evidence>
<keyword evidence="6" id="KW-0004">4Fe-4S</keyword>
<dbReference type="Pfam" id="PF08448">
    <property type="entry name" value="PAS_4"/>
    <property type="match status" value="1"/>
</dbReference>
<dbReference type="Pfam" id="PF07730">
    <property type="entry name" value="HisKA_3"/>
    <property type="match status" value="1"/>
</dbReference>
<evidence type="ECO:0000256" key="3">
    <source>
        <dbReference type="ARBA" id="ARBA00004496"/>
    </source>
</evidence>
<dbReference type="CDD" id="cd16917">
    <property type="entry name" value="HATPase_UhpB-NarQ-NarX-like"/>
    <property type="match status" value="1"/>
</dbReference>
<keyword evidence="8" id="KW-0808">Transferase</keyword>
<sequence length="698" mass="79599">MSIGERQGTGCNDLARQALEAGGAGYLGDMEPLQLNDQIGMLNEAEDKNALKTAEEMLFHTKGLKERKDLLKATIDSSIDMIQVFRAVRNDKNEIVDFVWILNNSASEKVYGDVIGKSLLTLNPGVLQVEIFNTFKKVLETGIPDRSERYYVSEQFNGWFHQSTVKLNDGVATTTRDITERKIAEQENLWLKDEIARKAEDKYHVLFNYMDEGYCIIQMLYDEQGKPVDWRFLEVNPAFERHNGLSEASGKTIRELTPDIEPKWMDIYGKVAETGESIRFEESSDALHRVFDLYAFRIGEPEERKVAVLFTDITKRTREIAEKIRAEEALRKAEMQYRMQLESEVRQRTAELEHSHHQLQSIFDATLVQMFILEARRDNLGNIADLEIKIVNKKMARETGRLDLVGKRYAEEYPEIRKNGLFNLIVNTINTGQPHATEYFQQYEGAEKWFSCVFVKMGDGVVATSMDITARMQAEEKIRRMEAEQRLEIFRASLSAQEEERRRISESLHNGLGQILYAVKLGLANLSEENARNNPEKFRKNSRYTDDLLSNAIKETRSISHELMPMMLRDYGLQASLEDVCRQLGEKITIKCNVHGLYKRLDDYLELAVYRFVQELLLNVVRHADATIAGVDLNVVGRNIKIRVSDNGKGFDNGKTSKKGIGLSSMRNKVSLLNGSMQVSSNAGKGTVVKIEMPLTAG</sequence>
<proteinExistence type="predicted"/>
<dbReference type="PROSITE" id="PS50109">
    <property type="entry name" value="HIS_KIN"/>
    <property type="match status" value="1"/>
</dbReference>
<gene>
    <name evidence="17" type="ORF">DDR33_21610</name>
</gene>
<organism evidence="17 18">
    <name type="scientific">Pararcticibacter amylolyticus</name>
    <dbReference type="NCBI Taxonomy" id="2173175"/>
    <lineage>
        <taxon>Bacteria</taxon>
        <taxon>Pseudomonadati</taxon>
        <taxon>Bacteroidota</taxon>
        <taxon>Sphingobacteriia</taxon>
        <taxon>Sphingobacteriales</taxon>
        <taxon>Sphingobacteriaceae</taxon>
        <taxon>Pararcticibacter</taxon>
    </lineage>
</organism>
<dbReference type="GO" id="GO:0005737">
    <property type="term" value="C:cytoplasm"/>
    <property type="evidence" value="ECO:0007669"/>
    <property type="project" value="UniProtKB-SubCell"/>
</dbReference>
<evidence type="ECO:0000256" key="4">
    <source>
        <dbReference type="ARBA" id="ARBA00012438"/>
    </source>
</evidence>
<comment type="subcellular location">
    <subcellularLocation>
        <location evidence="3">Cytoplasm</location>
    </subcellularLocation>
</comment>
<dbReference type="Gene3D" id="3.30.450.20">
    <property type="entry name" value="PAS domain"/>
    <property type="match status" value="3"/>
</dbReference>
<evidence type="ECO:0000256" key="6">
    <source>
        <dbReference type="ARBA" id="ARBA00022485"/>
    </source>
</evidence>
<protein>
    <recommendedName>
        <fullName evidence="5">Oxygen sensor histidine kinase NreB</fullName>
        <ecNumber evidence="4">2.7.13.3</ecNumber>
    </recommendedName>
    <alternativeName>
        <fullName evidence="15">Nitrogen regulation protein B</fullName>
    </alternativeName>
</protein>
<evidence type="ECO:0000313" key="17">
    <source>
        <dbReference type="EMBL" id="PWG78562.1"/>
    </source>
</evidence>
<keyword evidence="7" id="KW-0963">Cytoplasm</keyword>
<dbReference type="EMBL" id="QEAS01000023">
    <property type="protein sequence ID" value="PWG78562.1"/>
    <property type="molecule type" value="Genomic_DNA"/>
</dbReference>
<dbReference type="Pfam" id="PF02518">
    <property type="entry name" value="HATPase_c"/>
    <property type="match status" value="1"/>
</dbReference>
<name>A0A2U2PAZ9_9SPHI</name>
<comment type="catalytic activity">
    <reaction evidence="1">
        <text>ATP + protein L-histidine = ADP + protein N-phospho-L-histidine.</text>
        <dbReference type="EC" id="2.7.13.3"/>
    </reaction>
</comment>
<accession>A0A2U2PAZ9</accession>
<dbReference type="RefSeq" id="WP_109417888.1">
    <property type="nucleotide sequence ID" value="NZ_QEAS01000023.1"/>
</dbReference>
<evidence type="ECO:0000256" key="8">
    <source>
        <dbReference type="ARBA" id="ARBA00022679"/>
    </source>
</evidence>
<evidence type="ECO:0000256" key="1">
    <source>
        <dbReference type="ARBA" id="ARBA00000085"/>
    </source>
</evidence>
<evidence type="ECO:0000256" key="12">
    <source>
        <dbReference type="ARBA" id="ARBA00023012"/>
    </source>
</evidence>
<dbReference type="InterPro" id="IPR005467">
    <property type="entry name" value="His_kinase_dom"/>
</dbReference>
<evidence type="ECO:0000313" key="18">
    <source>
        <dbReference type="Proteomes" id="UP000245647"/>
    </source>
</evidence>
<dbReference type="AlphaFoldDB" id="A0A2U2PAZ9"/>
<evidence type="ECO:0000256" key="5">
    <source>
        <dbReference type="ARBA" id="ARBA00017322"/>
    </source>
</evidence>
<keyword evidence="18" id="KW-1185">Reference proteome</keyword>
<dbReference type="Gene3D" id="1.20.5.1930">
    <property type="match status" value="1"/>
</dbReference>
<keyword evidence="9" id="KW-0479">Metal-binding</keyword>
<dbReference type="GO" id="GO:0046872">
    <property type="term" value="F:metal ion binding"/>
    <property type="evidence" value="ECO:0007669"/>
    <property type="project" value="UniProtKB-KW"/>
</dbReference>
<dbReference type="InterPro" id="IPR004358">
    <property type="entry name" value="Sig_transdc_His_kin-like_C"/>
</dbReference>
<dbReference type="GO" id="GO:0000155">
    <property type="term" value="F:phosphorelay sensor kinase activity"/>
    <property type="evidence" value="ECO:0007669"/>
    <property type="project" value="InterPro"/>
</dbReference>
<evidence type="ECO:0000256" key="15">
    <source>
        <dbReference type="ARBA" id="ARBA00030800"/>
    </source>
</evidence>
<dbReference type="Gene3D" id="3.30.565.10">
    <property type="entry name" value="Histidine kinase-like ATPase, C-terminal domain"/>
    <property type="match status" value="1"/>
</dbReference>
<dbReference type="SMART" id="SM00387">
    <property type="entry name" value="HATPase_c"/>
    <property type="match status" value="1"/>
</dbReference>
<dbReference type="OrthoDB" id="5401121at2"/>
<comment type="function">
    <text evidence="14">Member of the two-component regulatory system NreB/NreC involved in the control of dissimilatory nitrate/nitrite reduction in response to oxygen. NreB functions as a direct oxygen sensor histidine kinase which is autophosphorylated, in the absence of oxygen, probably at the conserved histidine residue, and transfers its phosphate group probably to a conserved aspartate residue of NreC. NreB/NreC activates the expression of the nitrate (narGHJI) and nitrite (nir) reductase operons, as well as the putative nitrate transporter gene narT.</text>
</comment>
<keyword evidence="12" id="KW-0902">Two-component regulatory system</keyword>
<evidence type="ECO:0000256" key="7">
    <source>
        <dbReference type="ARBA" id="ARBA00022490"/>
    </source>
</evidence>
<evidence type="ECO:0000259" key="16">
    <source>
        <dbReference type="PROSITE" id="PS50109"/>
    </source>
</evidence>
<dbReference type="GO" id="GO:0016020">
    <property type="term" value="C:membrane"/>
    <property type="evidence" value="ECO:0007669"/>
    <property type="project" value="InterPro"/>
</dbReference>
<dbReference type="GO" id="GO:0046983">
    <property type="term" value="F:protein dimerization activity"/>
    <property type="evidence" value="ECO:0007669"/>
    <property type="project" value="InterPro"/>
</dbReference>
<evidence type="ECO:0000256" key="10">
    <source>
        <dbReference type="ARBA" id="ARBA00022777"/>
    </source>
</evidence>
<evidence type="ECO:0000256" key="2">
    <source>
        <dbReference type="ARBA" id="ARBA00001966"/>
    </source>
</evidence>
<evidence type="ECO:0000256" key="11">
    <source>
        <dbReference type="ARBA" id="ARBA00023004"/>
    </source>
</evidence>
<dbReference type="PANTHER" id="PTHR24421">
    <property type="entry name" value="NITRATE/NITRITE SENSOR PROTEIN NARX-RELATED"/>
    <property type="match status" value="1"/>
</dbReference>
<dbReference type="PRINTS" id="PR00344">
    <property type="entry name" value="BCTRLSENSOR"/>
</dbReference>
<evidence type="ECO:0000256" key="9">
    <source>
        <dbReference type="ARBA" id="ARBA00022723"/>
    </source>
</evidence>
<dbReference type="InterPro" id="IPR003594">
    <property type="entry name" value="HATPase_dom"/>
</dbReference>
<dbReference type="Proteomes" id="UP000245647">
    <property type="component" value="Unassembled WGS sequence"/>
</dbReference>
<dbReference type="EC" id="2.7.13.3" evidence="4"/>